<reference evidence="2 3" key="1">
    <citation type="submission" date="2018-07" db="EMBL/GenBank/DDBJ databases">
        <title>Leeuwenhoekiella genomics.</title>
        <authorList>
            <person name="Tahon G."/>
            <person name="Willems A."/>
        </authorList>
    </citation>
    <scope>NUCLEOTIDE SEQUENCE [LARGE SCALE GENOMIC DNA]</scope>
    <source>
        <strain evidence="2 3">LMG 22550</strain>
    </source>
</reference>
<keyword evidence="3" id="KW-1185">Reference proteome</keyword>
<protein>
    <submittedName>
        <fullName evidence="2">Uncharacterized protein</fullName>
    </submittedName>
</protein>
<feature type="transmembrane region" description="Helical" evidence="1">
    <location>
        <begin position="45"/>
        <end position="66"/>
    </location>
</feature>
<sequence length="245" mass="27910">MAPMKFEENIREKLENREINPSPSAWEQIESELNASAARKENKGFGWFFIAASFIGILVIAGMFFLNTDLPENQQIVVNPIEEIKTQEQITDAIEEVNVPDKELELNSSPDDALVNEEKIEEKPVITKKPTQMFAATEKTKKIVPLEEPVKNLINTEVDNLLSKVEQQENTGVAYSDAEIDKLLREAQREIITEKLFKNAQQEVSAQALLYEVEEELDPSFRDRIFEALKEGFVKAREAVVSRNN</sequence>
<name>A0A4Q0PE10_9FLAO</name>
<keyword evidence="1" id="KW-0472">Membrane</keyword>
<dbReference type="RefSeq" id="WP_128756475.1">
    <property type="nucleotide sequence ID" value="NZ_QOVM01000001.1"/>
</dbReference>
<dbReference type="OrthoDB" id="1247025at2"/>
<dbReference type="EMBL" id="QOVM01000001">
    <property type="protein sequence ID" value="RXG24758.1"/>
    <property type="molecule type" value="Genomic_DNA"/>
</dbReference>
<comment type="caution">
    <text evidence="2">The sequence shown here is derived from an EMBL/GenBank/DDBJ whole genome shotgun (WGS) entry which is preliminary data.</text>
</comment>
<dbReference type="Proteomes" id="UP000289238">
    <property type="component" value="Unassembled WGS sequence"/>
</dbReference>
<evidence type="ECO:0000256" key="1">
    <source>
        <dbReference type="SAM" id="Phobius"/>
    </source>
</evidence>
<evidence type="ECO:0000313" key="3">
    <source>
        <dbReference type="Proteomes" id="UP000289238"/>
    </source>
</evidence>
<keyword evidence="1" id="KW-0812">Transmembrane</keyword>
<proteinExistence type="predicted"/>
<dbReference type="AlphaFoldDB" id="A0A4Q0PE10"/>
<evidence type="ECO:0000313" key="2">
    <source>
        <dbReference type="EMBL" id="RXG24758.1"/>
    </source>
</evidence>
<organism evidence="2 3">
    <name type="scientific">Leeuwenhoekiella aequorea</name>
    <dbReference type="NCBI Taxonomy" id="283736"/>
    <lineage>
        <taxon>Bacteria</taxon>
        <taxon>Pseudomonadati</taxon>
        <taxon>Bacteroidota</taxon>
        <taxon>Flavobacteriia</taxon>
        <taxon>Flavobacteriales</taxon>
        <taxon>Flavobacteriaceae</taxon>
        <taxon>Leeuwenhoekiella</taxon>
    </lineage>
</organism>
<keyword evidence="1" id="KW-1133">Transmembrane helix</keyword>
<gene>
    <name evidence="2" type="ORF">DSM00_553</name>
</gene>
<accession>A0A4Q0PE10</accession>